<feature type="transmembrane region" description="Helical" evidence="6">
    <location>
        <begin position="323"/>
        <end position="339"/>
    </location>
</feature>
<dbReference type="GO" id="GO:0005886">
    <property type="term" value="C:plasma membrane"/>
    <property type="evidence" value="ECO:0007669"/>
    <property type="project" value="UniProtKB-SubCell"/>
</dbReference>
<feature type="transmembrane region" description="Helical" evidence="6">
    <location>
        <begin position="150"/>
        <end position="171"/>
    </location>
</feature>
<feature type="transmembrane region" description="Helical" evidence="6">
    <location>
        <begin position="299"/>
        <end position="317"/>
    </location>
</feature>
<feature type="transmembrane region" description="Helical" evidence="6">
    <location>
        <begin position="191"/>
        <end position="215"/>
    </location>
</feature>
<dbReference type="AlphaFoldDB" id="A0A1H6B5P9"/>
<protein>
    <submittedName>
        <fullName evidence="7">Monosaccharide ABC transporter membrane protein, CUT2 family</fullName>
    </submittedName>
</protein>
<feature type="transmembrane region" description="Helical" evidence="6">
    <location>
        <begin position="116"/>
        <end position="138"/>
    </location>
</feature>
<organism evidence="7 8">
    <name type="scientific">Actinacidiphila yanglinensis</name>
    <dbReference type="NCBI Taxonomy" id="310779"/>
    <lineage>
        <taxon>Bacteria</taxon>
        <taxon>Bacillati</taxon>
        <taxon>Actinomycetota</taxon>
        <taxon>Actinomycetes</taxon>
        <taxon>Kitasatosporales</taxon>
        <taxon>Streptomycetaceae</taxon>
        <taxon>Actinacidiphila</taxon>
    </lineage>
</organism>
<evidence type="ECO:0000256" key="6">
    <source>
        <dbReference type="SAM" id="Phobius"/>
    </source>
</evidence>
<feature type="transmembrane region" description="Helical" evidence="6">
    <location>
        <begin position="270"/>
        <end position="292"/>
    </location>
</feature>
<feature type="transmembrane region" description="Helical" evidence="6">
    <location>
        <begin position="243"/>
        <end position="264"/>
    </location>
</feature>
<evidence type="ECO:0000313" key="8">
    <source>
        <dbReference type="Proteomes" id="UP000236754"/>
    </source>
</evidence>
<evidence type="ECO:0000256" key="1">
    <source>
        <dbReference type="ARBA" id="ARBA00004651"/>
    </source>
</evidence>
<keyword evidence="5 6" id="KW-0472">Membrane</keyword>
<accession>A0A1H6B5P9</accession>
<dbReference type="PANTHER" id="PTHR32196">
    <property type="entry name" value="ABC TRANSPORTER PERMEASE PROTEIN YPHD-RELATED-RELATED"/>
    <property type="match status" value="1"/>
</dbReference>
<gene>
    <name evidence="7" type="ORF">SAMN05216223_106241</name>
</gene>
<evidence type="ECO:0000313" key="7">
    <source>
        <dbReference type="EMBL" id="SEG55950.1"/>
    </source>
</evidence>
<name>A0A1H6B5P9_9ACTN</name>
<comment type="subcellular location">
    <subcellularLocation>
        <location evidence="1">Cell membrane</location>
        <topology evidence="1">Multi-pass membrane protein</topology>
    </subcellularLocation>
</comment>
<feature type="transmembrane region" description="Helical" evidence="6">
    <location>
        <begin position="36"/>
        <end position="59"/>
    </location>
</feature>
<dbReference type="CDD" id="cd06579">
    <property type="entry name" value="TM_PBP1_transp_AraH_like"/>
    <property type="match status" value="1"/>
</dbReference>
<proteinExistence type="predicted"/>
<dbReference type="OrthoDB" id="9808136at2"/>
<evidence type="ECO:0000256" key="3">
    <source>
        <dbReference type="ARBA" id="ARBA00022692"/>
    </source>
</evidence>
<dbReference type="Proteomes" id="UP000236754">
    <property type="component" value="Unassembled WGS sequence"/>
</dbReference>
<feature type="transmembrane region" description="Helical" evidence="6">
    <location>
        <begin position="71"/>
        <end position="104"/>
    </location>
</feature>
<dbReference type="Pfam" id="PF02653">
    <property type="entry name" value="BPD_transp_2"/>
    <property type="match status" value="1"/>
</dbReference>
<dbReference type="GO" id="GO:0022857">
    <property type="term" value="F:transmembrane transporter activity"/>
    <property type="evidence" value="ECO:0007669"/>
    <property type="project" value="InterPro"/>
</dbReference>
<keyword evidence="8" id="KW-1185">Reference proteome</keyword>
<keyword evidence="3 6" id="KW-0812">Transmembrane</keyword>
<dbReference type="InterPro" id="IPR001851">
    <property type="entry name" value="ABC_transp_permease"/>
</dbReference>
<reference evidence="7 8" key="1">
    <citation type="submission" date="2016-10" db="EMBL/GenBank/DDBJ databases">
        <authorList>
            <person name="de Groot N.N."/>
        </authorList>
    </citation>
    <scope>NUCLEOTIDE SEQUENCE [LARGE SCALE GENOMIC DNA]</scope>
    <source>
        <strain evidence="7 8">CGMCC 4.2023</strain>
    </source>
</reference>
<evidence type="ECO:0000256" key="2">
    <source>
        <dbReference type="ARBA" id="ARBA00022475"/>
    </source>
</evidence>
<keyword evidence="4 6" id="KW-1133">Transmembrane helix</keyword>
<keyword evidence="2" id="KW-1003">Cell membrane</keyword>
<dbReference type="EMBL" id="FNVU01000006">
    <property type="protein sequence ID" value="SEG55950.1"/>
    <property type="molecule type" value="Genomic_DNA"/>
</dbReference>
<evidence type="ECO:0000256" key="4">
    <source>
        <dbReference type="ARBA" id="ARBA00022989"/>
    </source>
</evidence>
<evidence type="ECO:0000256" key="5">
    <source>
        <dbReference type="ARBA" id="ARBA00023136"/>
    </source>
</evidence>
<sequence>MSADTPVKDDPAAATGGPRGRSIPPWLRRLADVNEVWTFGVLVLLVVFFTAARPSTFLTSYDVTQIATNAAIYLVLAVGMTYVIIVAGIDLSVGSVLVLSAVLSAEYTIHHGGAKAGWGTIAVSTVIALVTGLVWGAMQGWLVAKAKVPPLIVTLGGFGAALGIAEIITGGQDPTGAVSNHLQHAIGFGKLFGQIPWLVVIAFATTLVFGLVLAFTRFGRYTYAIGSNPEAARRVGINVDRHLVKVYALVGLLSGLGSVMWLAYFGTTSIAGHATDNLTVITAVVLGGASLFGGRGSVLGTLIGVFIPAVLSTGLIIMGVQQYWQDVAIGVVLVAAVYLDQFRRRGRERA</sequence>
<dbReference type="RefSeq" id="WP_103886512.1">
    <property type="nucleotide sequence ID" value="NZ_FNVU01000006.1"/>
</dbReference>